<dbReference type="FunFam" id="2.70.98.30:FF:000005">
    <property type="entry name" value="Alpha-mannosidase"/>
    <property type="match status" value="1"/>
</dbReference>
<dbReference type="FunFam" id="3.20.110.10:FF:000004">
    <property type="entry name" value="Alpha-mannosidase"/>
    <property type="match status" value="1"/>
</dbReference>
<evidence type="ECO:0000256" key="10">
    <source>
        <dbReference type="RuleBase" id="RU361199"/>
    </source>
</evidence>
<reference evidence="12" key="1">
    <citation type="submission" date="2025-08" db="UniProtKB">
        <authorList>
            <consortium name="Ensembl"/>
        </authorList>
    </citation>
    <scope>IDENTIFICATION</scope>
</reference>
<dbReference type="InterPro" id="IPR011013">
    <property type="entry name" value="Gal_mutarotase_sf_dom"/>
</dbReference>
<dbReference type="PANTHER" id="PTHR11607:SF28">
    <property type="entry name" value="EPIDIDYMIS-SPECIFIC ALPHA-MANNOSIDASE"/>
    <property type="match status" value="1"/>
</dbReference>
<evidence type="ECO:0000313" key="12">
    <source>
        <dbReference type="Ensembl" id="ENSAMXP00005051744.1"/>
    </source>
</evidence>
<dbReference type="InterPro" id="IPR041147">
    <property type="entry name" value="GH38_C"/>
</dbReference>
<comment type="similarity">
    <text evidence="2 10">Belongs to the glycosyl hydrolase 38 family.</text>
</comment>
<keyword evidence="6 10" id="KW-0862">Zinc</keyword>
<evidence type="ECO:0000313" key="13">
    <source>
        <dbReference type="Proteomes" id="UP000694621"/>
    </source>
</evidence>
<dbReference type="Gene3D" id="2.60.40.1360">
    <property type="match status" value="1"/>
</dbReference>
<dbReference type="Proteomes" id="UP000694621">
    <property type="component" value="Unplaced"/>
</dbReference>
<dbReference type="Gene3D" id="1.20.1270.50">
    <property type="entry name" value="Glycoside hydrolase family 38, central domain"/>
    <property type="match status" value="1"/>
</dbReference>
<feature type="chain" id="PRO_5034695568" description="Alpha-mannosidase" evidence="10">
    <location>
        <begin position="20"/>
        <end position="970"/>
    </location>
</feature>
<evidence type="ECO:0000256" key="8">
    <source>
        <dbReference type="ARBA" id="ARBA00023180"/>
    </source>
</evidence>
<evidence type="ECO:0000259" key="11">
    <source>
        <dbReference type="SMART" id="SM00872"/>
    </source>
</evidence>
<evidence type="ECO:0000256" key="1">
    <source>
        <dbReference type="ARBA" id="ARBA00000365"/>
    </source>
</evidence>
<dbReference type="InterPro" id="IPR011682">
    <property type="entry name" value="Glyco_hydro_38_C"/>
</dbReference>
<protein>
    <recommendedName>
        <fullName evidence="3 10">Alpha-mannosidase</fullName>
        <ecNumber evidence="10">3.2.1.-</ecNumber>
    </recommendedName>
</protein>
<dbReference type="GO" id="GO:0030246">
    <property type="term" value="F:carbohydrate binding"/>
    <property type="evidence" value="ECO:0007669"/>
    <property type="project" value="InterPro"/>
</dbReference>
<dbReference type="GO" id="GO:0005764">
    <property type="term" value="C:lysosome"/>
    <property type="evidence" value="ECO:0007669"/>
    <property type="project" value="TreeGrafter"/>
</dbReference>
<dbReference type="Gene3D" id="2.70.98.30">
    <property type="entry name" value="Golgi alpha-mannosidase II, domain 4"/>
    <property type="match status" value="1"/>
</dbReference>
<dbReference type="SUPFAM" id="SSF88688">
    <property type="entry name" value="Families 57/38 glycoside transferase middle domain"/>
    <property type="match status" value="1"/>
</dbReference>
<proteinExistence type="inferred from homology"/>
<keyword evidence="9 10" id="KW-0326">Glycosidase</keyword>
<dbReference type="SMART" id="SM00872">
    <property type="entry name" value="Alpha-mann_mid"/>
    <property type="match status" value="1"/>
</dbReference>
<dbReference type="Pfam" id="PF09261">
    <property type="entry name" value="Alpha-mann_mid"/>
    <property type="match status" value="1"/>
</dbReference>
<keyword evidence="5 10" id="KW-0378">Hydrolase</keyword>
<evidence type="ECO:0000256" key="4">
    <source>
        <dbReference type="ARBA" id="ARBA00022723"/>
    </source>
</evidence>
<comment type="catalytic activity">
    <reaction evidence="1">
        <text>Hydrolysis of terminal, non-reducing alpha-D-mannose residues in alpha-D-mannosides.</text>
        <dbReference type="EC" id="3.2.1.24"/>
    </reaction>
</comment>
<dbReference type="SUPFAM" id="SSF88713">
    <property type="entry name" value="Glycoside hydrolase/deacetylase"/>
    <property type="match status" value="1"/>
</dbReference>
<dbReference type="InterPro" id="IPR015341">
    <property type="entry name" value="Glyco_hydro_38_cen"/>
</dbReference>
<evidence type="ECO:0000256" key="7">
    <source>
        <dbReference type="ARBA" id="ARBA00023157"/>
    </source>
</evidence>
<dbReference type="InterPro" id="IPR050843">
    <property type="entry name" value="Glycosyl_Hydrlase_38"/>
</dbReference>
<dbReference type="Pfam" id="PF07748">
    <property type="entry name" value="Glyco_hydro_38C"/>
    <property type="match status" value="1"/>
</dbReference>
<dbReference type="GO" id="GO:0004559">
    <property type="term" value="F:alpha-mannosidase activity"/>
    <property type="evidence" value="ECO:0007669"/>
    <property type="project" value="UniProtKB-EC"/>
</dbReference>
<dbReference type="AlphaFoldDB" id="A0A8B9LIP3"/>
<sequence>MVRLNLFFALLCLSVSANGHQEPIQAFVIPHSHMDVGWVYTVQESMHAYASNVYSTVVEELSRVKGRRFIAVEQEFFRLWWDTAASQWHKKQVRQLLQEGRLEFIIGGQVMHDESVTDIDDAILQLTEGHGFLYETFGVRPHFSWHVDPFGASATTPVLFALAGFDAHLISRIDYYLKDVMQKKKKLQFVWRGSPSLADTQEIFTHTMDQYSYCTPSYIPFSNRSGFYWNGVAMFPDPPKDGVYPNMSLPVTKETVESYAQTMVDNIKQRAQWFQTNHVLWPWGCDKQFYNASVQFTNMDMLMNYINKHSTEFGVTVQYATLKEYFQAVHQSDLSWEVRGSQDFLPYSTEPFQAWTGFYASRNVLKGVARRASSLLHSAESLFVRYRIKYPEGPVQKEWALDKLKALRWAVSEVQHHDAITGTESPKVADMYMEHLNQSMMGVQELLAAMFLLPQDPDTAKPSKDLEQHIIVYNPLAWNVTTYINVSVKYSMALVYDDNGKVVPAQVTPSLKLILTSQTHVYMQNEYLALLPEISLLTDFSSKRDVSEWKKRGRKLLPVLNDCYKVLFDQETNLLHSITNRLVIIHQDFWEYDANGDVHAGPISDNYIFTANGSAVPAYKSVEMEIIPGKIISEVRQYFYREASDKNYTYAMVTRVPVGFKDKLLCQRLDQSYALGPLVVNREAVLRTTTSLSNKKTLYTDNNGYQMLKREHKQYINNTVSRNYYPMVRQAFIEDEDSCRLSLLSERAHGVASLAEGEIEVMLHRRLWNNQEWNRGYNLTLNDSSVVRPSIWMMLGSSAAVAALSQQGALYLQHRPVVLATQRTPQWNGPSVQPVVLPPNLHMQYLGIPGWDYGPNHTQHLQNINSGVKTNPEADFDRVLLRIAHLYEKGEDPVLSKPATINLKEILQGLGEVKAVQERSLTGTWDISDLQRWSWRTTEKTETSSSSRRVTMDFNVTISPKEIRTFFIYF</sequence>
<dbReference type="SUPFAM" id="SSF74650">
    <property type="entry name" value="Galactose mutarotase-like"/>
    <property type="match status" value="1"/>
</dbReference>
<keyword evidence="10" id="KW-0732">Signal</keyword>
<dbReference type="Pfam" id="PF01074">
    <property type="entry name" value="Glyco_hydro_38N"/>
    <property type="match status" value="1"/>
</dbReference>
<dbReference type="GO" id="GO:0006013">
    <property type="term" value="P:mannose metabolic process"/>
    <property type="evidence" value="ECO:0007669"/>
    <property type="project" value="InterPro"/>
</dbReference>
<organism evidence="12 13">
    <name type="scientific">Astyanax mexicanus</name>
    <name type="common">Blind cave fish</name>
    <name type="synonym">Astyanax fasciatus mexicanus</name>
    <dbReference type="NCBI Taxonomy" id="7994"/>
    <lineage>
        <taxon>Eukaryota</taxon>
        <taxon>Metazoa</taxon>
        <taxon>Chordata</taxon>
        <taxon>Craniata</taxon>
        <taxon>Vertebrata</taxon>
        <taxon>Euteleostomi</taxon>
        <taxon>Actinopterygii</taxon>
        <taxon>Neopterygii</taxon>
        <taxon>Teleostei</taxon>
        <taxon>Ostariophysi</taxon>
        <taxon>Characiformes</taxon>
        <taxon>Characoidei</taxon>
        <taxon>Acestrorhamphidae</taxon>
        <taxon>Acestrorhamphinae</taxon>
        <taxon>Astyanax</taxon>
    </lineage>
</organism>
<dbReference type="InterPro" id="IPR028995">
    <property type="entry name" value="Glyco_hydro_57/38_cen_sf"/>
</dbReference>
<evidence type="ECO:0000256" key="5">
    <source>
        <dbReference type="ARBA" id="ARBA00022801"/>
    </source>
</evidence>
<dbReference type="InterPro" id="IPR011330">
    <property type="entry name" value="Glyco_hydro/deAcase_b/a-brl"/>
</dbReference>
<keyword evidence="8" id="KW-0325">Glycoprotein</keyword>
<keyword evidence="4 10" id="KW-0479">Metal-binding</keyword>
<feature type="domain" description="Glycoside hydrolase family 38 central" evidence="11">
    <location>
        <begin position="353"/>
        <end position="436"/>
    </location>
</feature>
<keyword evidence="7" id="KW-1015">Disulfide bond</keyword>
<dbReference type="GO" id="GO:0046872">
    <property type="term" value="F:metal ion binding"/>
    <property type="evidence" value="ECO:0007669"/>
    <property type="project" value="UniProtKB-KW"/>
</dbReference>
<accession>A0A8B9LIP3</accession>
<dbReference type="InterPro" id="IPR013780">
    <property type="entry name" value="Glyco_hydro_b"/>
</dbReference>
<dbReference type="FunFam" id="2.60.40.1360:FF:000003">
    <property type="entry name" value="Alpha-mannosidase"/>
    <property type="match status" value="1"/>
</dbReference>
<dbReference type="Gene3D" id="2.60.40.1180">
    <property type="entry name" value="Golgi alpha-mannosidase II"/>
    <property type="match status" value="1"/>
</dbReference>
<dbReference type="PANTHER" id="PTHR11607">
    <property type="entry name" value="ALPHA-MANNOSIDASE"/>
    <property type="match status" value="1"/>
</dbReference>
<dbReference type="Pfam" id="PF17677">
    <property type="entry name" value="Glyco_hydro38C2"/>
    <property type="match status" value="1"/>
</dbReference>
<comment type="cofactor">
    <cofactor evidence="10">
        <name>Zn(2+)</name>
        <dbReference type="ChEBI" id="CHEBI:29105"/>
    </cofactor>
    <text evidence="10">Binds 1 zinc ion per subunit.</text>
</comment>
<dbReference type="InterPro" id="IPR000602">
    <property type="entry name" value="Glyco_hydro_38_N"/>
</dbReference>
<feature type="signal peptide" evidence="10">
    <location>
        <begin position="1"/>
        <end position="19"/>
    </location>
</feature>
<evidence type="ECO:0000256" key="2">
    <source>
        <dbReference type="ARBA" id="ARBA00009792"/>
    </source>
</evidence>
<dbReference type="InterPro" id="IPR037094">
    <property type="entry name" value="Glyco_hydro_38_cen_sf"/>
</dbReference>
<dbReference type="EC" id="3.2.1.-" evidence="10"/>
<dbReference type="InterPro" id="IPR027291">
    <property type="entry name" value="Glyco_hydro_38_N_sf"/>
</dbReference>
<name>A0A8B9LIP3_ASTMX</name>
<evidence type="ECO:0000256" key="3">
    <source>
        <dbReference type="ARBA" id="ARBA00012752"/>
    </source>
</evidence>
<dbReference type="Ensembl" id="ENSAMXT00005056014.1">
    <property type="protein sequence ID" value="ENSAMXP00005051744.1"/>
    <property type="gene ID" value="ENSAMXG00005023285.1"/>
</dbReference>
<evidence type="ECO:0000256" key="9">
    <source>
        <dbReference type="ARBA" id="ARBA00023295"/>
    </source>
</evidence>
<dbReference type="Gene3D" id="3.20.110.10">
    <property type="entry name" value="Glycoside hydrolase 38, N terminal domain"/>
    <property type="match status" value="1"/>
</dbReference>
<evidence type="ECO:0000256" key="6">
    <source>
        <dbReference type="ARBA" id="ARBA00022833"/>
    </source>
</evidence>